<dbReference type="PANTHER" id="PTHR33692:SF1">
    <property type="entry name" value="RIBOSOME MATURATION FACTOR RIMM"/>
    <property type="match status" value="1"/>
</dbReference>
<dbReference type="InterPro" id="IPR002676">
    <property type="entry name" value="RimM_N"/>
</dbReference>
<dbReference type="EMBL" id="MTSM01000004">
    <property type="protein sequence ID" value="OPX56216.1"/>
    <property type="molecule type" value="Genomic_DNA"/>
</dbReference>
<comment type="caution">
    <text evidence="8">The sequence shown here is derived from an EMBL/GenBank/DDBJ whole genome shotgun (WGS) entry which is preliminary data.</text>
</comment>
<dbReference type="OrthoDB" id="9783509at2"/>
<proteinExistence type="inferred from homology"/>
<dbReference type="Gene3D" id="2.30.30.240">
    <property type="entry name" value="PRC-barrel domain"/>
    <property type="match status" value="1"/>
</dbReference>
<sequence>MSQPKDDFVVLGKLTSPFGIQGWVKVYSYTDPIDNIFQHKSWSLWLDGKHVGDFVVSKGQKHSKGLIVLLKNIQDRTQIEKLCGSEIRIPKETLPELEDGDYYWHQLEGLEVVTVAGVNLGRIAYLMETGANDVVVIHASSDSVDDNERLIPYLIDQVVKEVNLSTGKMVVDWDPDF</sequence>
<dbReference type="STRING" id="64969.SAMN02745127_00694"/>
<dbReference type="GO" id="GO:0005737">
    <property type="term" value="C:cytoplasm"/>
    <property type="evidence" value="ECO:0007669"/>
    <property type="project" value="UniProtKB-SubCell"/>
</dbReference>
<keyword evidence="3 5" id="KW-0698">rRNA processing</keyword>
<evidence type="ECO:0000256" key="1">
    <source>
        <dbReference type="ARBA" id="ARBA00022490"/>
    </source>
</evidence>
<dbReference type="Proteomes" id="UP000191418">
    <property type="component" value="Unassembled WGS sequence"/>
</dbReference>
<protein>
    <recommendedName>
        <fullName evidence="5">Ribosome maturation factor RimM</fullName>
    </recommendedName>
</protein>
<dbReference type="Pfam" id="PF01782">
    <property type="entry name" value="RimM"/>
    <property type="match status" value="1"/>
</dbReference>
<dbReference type="NCBIfam" id="TIGR02273">
    <property type="entry name" value="16S_RimM"/>
    <property type="match status" value="1"/>
</dbReference>
<comment type="function">
    <text evidence="5">An accessory protein needed during the final step in the assembly of 30S ribosomal subunit, possibly for assembly of the head region. Essential for efficient processing of 16S rRNA. May be needed both before and after RbfA during the maturation of 16S rRNA. It has affinity for free ribosomal 30S subunits but not for 70S ribosomes.</text>
</comment>
<evidence type="ECO:0000259" key="6">
    <source>
        <dbReference type="Pfam" id="PF01782"/>
    </source>
</evidence>
<feature type="domain" description="RimM N-terminal" evidence="6">
    <location>
        <begin position="11"/>
        <end position="92"/>
    </location>
</feature>
<dbReference type="InterPro" id="IPR009000">
    <property type="entry name" value="Transl_B-barrel_sf"/>
</dbReference>
<evidence type="ECO:0000256" key="4">
    <source>
        <dbReference type="ARBA" id="ARBA00023186"/>
    </source>
</evidence>
<dbReference type="InterPro" id="IPR011033">
    <property type="entry name" value="PRC_barrel-like_sf"/>
</dbReference>
<dbReference type="SUPFAM" id="SSF50346">
    <property type="entry name" value="PRC-barrel domain"/>
    <property type="match status" value="1"/>
</dbReference>
<comment type="domain">
    <text evidence="5">The PRC barrel domain binds ribosomal protein uS19.</text>
</comment>
<dbReference type="GO" id="GO:0042274">
    <property type="term" value="P:ribosomal small subunit biogenesis"/>
    <property type="evidence" value="ECO:0007669"/>
    <property type="project" value="UniProtKB-UniRule"/>
</dbReference>
<evidence type="ECO:0000313" key="9">
    <source>
        <dbReference type="Proteomes" id="UP000191418"/>
    </source>
</evidence>
<dbReference type="InterPro" id="IPR036976">
    <property type="entry name" value="RimM_N_sf"/>
</dbReference>
<comment type="similarity">
    <text evidence="5">Belongs to the RimM family.</text>
</comment>
<dbReference type="PANTHER" id="PTHR33692">
    <property type="entry name" value="RIBOSOME MATURATION FACTOR RIMM"/>
    <property type="match status" value="1"/>
</dbReference>
<organism evidence="8 9">
    <name type="scientific">Oceanospirillum multiglobuliferum</name>
    <dbReference type="NCBI Taxonomy" id="64969"/>
    <lineage>
        <taxon>Bacteria</taxon>
        <taxon>Pseudomonadati</taxon>
        <taxon>Pseudomonadota</taxon>
        <taxon>Gammaproteobacteria</taxon>
        <taxon>Oceanospirillales</taxon>
        <taxon>Oceanospirillaceae</taxon>
        <taxon>Oceanospirillum</taxon>
    </lineage>
</organism>
<keyword evidence="9" id="KW-1185">Reference proteome</keyword>
<dbReference type="HAMAP" id="MF_00014">
    <property type="entry name" value="Ribosome_mat_RimM"/>
    <property type="match status" value="1"/>
</dbReference>
<dbReference type="RefSeq" id="WP_078744297.1">
    <property type="nucleotide sequence ID" value="NZ_FUXG01000003.1"/>
</dbReference>
<evidence type="ECO:0000256" key="3">
    <source>
        <dbReference type="ARBA" id="ARBA00022552"/>
    </source>
</evidence>
<comment type="subunit">
    <text evidence="5">Binds ribosomal protein uS19.</text>
</comment>
<feature type="domain" description="PRC-barrel" evidence="7">
    <location>
        <begin position="100"/>
        <end position="172"/>
    </location>
</feature>
<evidence type="ECO:0000259" key="7">
    <source>
        <dbReference type="Pfam" id="PF05239"/>
    </source>
</evidence>
<comment type="subcellular location">
    <subcellularLocation>
        <location evidence="5">Cytoplasm</location>
    </subcellularLocation>
</comment>
<keyword evidence="1 5" id="KW-0963">Cytoplasm</keyword>
<dbReference type="AlphaFoldDB" id="A0A1T4M862"/>
<dbReference type="GO" id="GO:0005840">
    <property type="term" value="C:ribosome"/>
    <property type="evidence" value="ECO:0007669"/>
    <property type="project" value="InterPro"/>
</dbReference>
<dbReference type="Pfam" id="PF05239">
    <property type="entry name" value="PRC"/>
    <property type="match status" value="1"/>
</dbReference>
<dbReference type="GO" id="GO:0043022">
    <property type="term" value="F:ribosome binding"/>
    <property type="evidence" value="ECO:0007669"/>
    <property type="project" value="InterPro"/>
</dbReference>
<gene>
    <name evidence="5" type="primary">rimM</name>
    <name evidence="8" type="ORF">BTE48_04355</name>
</gene>
<accession>A0A1T4M862</accession>
<dbReference type="InterPro" id="IPR027275">
    <property type="entry name" value="PRC-brl_dom"/>
</dbReference>
<reference evidence="8 9" key="1">
    <citation type="submission" date="2017-01" db="EMBL/GenBank/DDBJ databases">
        <title>Genome Sequencing of a Marine Spirillum, Oceanospirillum multiglobuliferum ATCC 33336, from Japan.</title>
        <authorList>
            <person name="Carney J.G."/>
            <person name="Trachtenberg A.M."/>
            <person name="Rheaume B.A."/>
            <person name="Linnane J.D."/>
            <person name="Pitts N.L."/>
            <person name="Mykles D.L."/>
            <person name="Maclea K.S."/>
        </authorList>
    </citation>
    <scope>NUCLEOTIDE SEQUENCE [LARGE SCALE GENOMIC DNA]</scope>
    <source>
        <strain evidence="8 9">ATCC 33336</strain>
    </source>
</reference>
<evidence type="ECO:0000256" key="5">
    <source>
        <dbReference type="HAMAP-Rule" id="MF_00014"/>
    </source>
</evidence>
<evidence type="ECO:0000256" key="2">
    <source>
        <dbReference type="ARBA" id="ARBA00022517"/>
    </source>
</evidence>
<dbReference type="InterPro" id="IPR011961">
    <property type="entry name" value="RimM"/>
</dbReference>
<dbReference type="GO" id="GO:0006364">
    <property type="term" value="P:rRNA processing"/>
    <property type="evidence" value="ECO:0007669"/>
    <property type="project" value="UniProtKB-UniRule"/>
</dbReference>
<dbReference type="Gene3D" id="2.40.30.60">
    <property type="entry name" value="RimM"/>
    <property type="match status" value="1"/>
</dbReference>
<evidence type="ECO:0000313" key="8">
    <source>
        <dbReference type="EMBL" id="OPX56216.1"/>
    </source>
</evidence>
<name>A0A1T4M862_9GAMM</name>
<keyword evidence="2 5" id="KW-0690">Ribosome biogenesis</keyword>
<dbReference type="SUPFAM" id="SSF50447">
    <property type="entry name" value="Translation proteins"/>
    <property type="match status" value="1"/>
</dbReference>
<keyword evidence="4 5" id="KW-0143">Chaperone</keyword>